<organism evidence="2 3">
    <name type="scientific">Fibrisoma limi BUZ 3</name>
    <dbReference type="NCBI Taxonomy" id="1185876"/>
    <lineage>
        <taxon>Bacteria</taxon>
        <taxon>Pseudomonadati</taxon>
        <taxon>Bacteroidota</taxon>
        <taxon>Cytophagia</taxon>
        <taxon>Cytophagales</taxon>
        <taxon>Spirosomataceae</taxon>
        <taxon>Fibrisoma</taxon>
    </lineage>
</organism>
<dbReference type="EMBL" id="CAIT01000009">
    <property type="protein sequence ID" value="CCH55906.1"/>
    <property type="molecule type" value="Genomic_DNA"/>
</dbReference>
<keyword evidence="3" id="KW-1185">Reference proteome</keyword>
<dbReference type="Proteomes" id="UP000009309">
    <property type="component" value="Unassembled WGS sequence"/>
</dbReference>
<evidence type="ECO:0000259" key="1">
    <source>
        <dbReference type="Pfam" id="PF19994"/>
    </source>
</evidence>
<accession>I2GPS8</accession>
<protein>
    <recommendedName>
        <fullName evidence="1">GTPase-associated system helical domain-containing protein</fullName>
    </recommendedName>
</protein>
<reference evidence="2 3" key="1">
    <citation type="journal article" date="2012" name="J. Bacteriol.">
        <title>Genome Sequence of the Filamentous Bacterium Fibrisoma limi BUZ 3T.</title>
        <authorList>
            <person name="Filippini M."/>
            <person name="Qi W."/>
            <person name="Jaenicke S."/>
            <person name="Goesmann A."/>
            <person name="Smits T.H."/>
            <person name="Bagheri H.C."/>
        </authorList>
    </citation>
    <scope>NUCLEOTIDE SEQUENCE [LARGE SCALE GENOMIC DNA]</scope>
    <source>
        <strain evidence="3">BUZ 3T</strain>
    </source>
</reference>
<dbReference type="OrthoDB" id="958025at2"/>
<dbReference type="RefSeq" id="WP_009284471.1">
    <property type="nucleotide sequence ID" value="NZ_CAIT01000009.1"/>
</dbReference>
<name>I2GPS8_9BACT</name>
<dbReference type="Pfam" id="PF19994">
    <property type="entry name" value="GASH"/>
    <property type="match status" value="1"/>
</dbReference>
<feature type="domain" description="GTPase-associated system helical" evidence="1">
    <location>
        <begin position="6"/>
        <end position="430"/>
    </location>
</feature>
<evidence type="ECO:0000313" key="2">
    <source>
        <dbReference type="EMBL" id="CCH55906.1"/>
    </source>
</evidence>
<dbReference type="eggNOG" id="ENOG5032SI5">
    <property type="taxonomic scope" value="Bacteria"/>
</dbReference>
<dbReference type="InterPro" id="IPR045523">
    <property type="entry name" value="GASH"/>
</dbReference>
<evidence type="ECO:0000313" key="3">
    <source>
        <dbReference type="Proteomes" id="UP000009309"/>
    </source>
</evidence>
<proteinExistence type="predicted"/>
<dbReference type="STRING" id="1185876.BN8_05206"/>
<dbReference type="AlphaFoldDB" id="I2GPS8"/>
<gene>
    <name evidence="2" type="ORF">BN8_05206</name>
</gene>
<comment type="caution">
    <text evidence="2">The sequence shown here is derived from an EMBL/GenBank/DDBJ whole genome shotgun (WGS) entry which is preliminary data.</text>
</comment>
<sequence>MTESILQAYLNEQHIKTGVQENVESLKKAVKEITTYLTKRKEKADIIPFTLVALDPKVKDSDPVVQQVEEIIIKKWSAFKNSVTATKDKSTTYVRAVILESLNQLSIEDTATAALIWLTARDVVRHYKLGSEESVISGLLQELADKTEENGQAAWGISRKLQTIKFNGAEISISGIKASQIDEEALKVHLLNAMVYKGWKNDAGGGNNPHYHGQNNWEWPKYMAEHSAEGITEVVNSALSQQNRSLSTITTSIQKSLGSYFAQIQPFFENLNTSLASSITANNKRSELLWWKQSLYSRSLNSSYRSLDPLNAAVSMALDLAEQVEATYPESVDYLLRETLKDVHREQAEEERLLTDWLTDSSNLDKNIRLALNQYALEGDARKPLLSAWSNVVKLGNTSDFFTETGVNKTAKLTVSDLAVWLFHGLQAHKLATTK</sequence>